<dbReference type="InParanoid" id="A0A6C2YT02"/>
<evidence type="ECO:0000313" key="2">
    <source>
        <dbReference type="Proteomes" id="UP000464378"/>
    </source>
</evidence>
<dbReference type="EMBL" id="LR586016">
    <property type="protein sequence ID" value="VIP04012.1"/>
    <property type="molecule type" value="Genomic_DNA"/>
</dbReference>
<evidence type="ECO:0000313" key="1">
    <source>
        <dbReference type="EMBL" id="VIP04012.1"/>
    </source>
</evidence>
<protein>
    <submittedName>
        <fullName evidence="1">Uncharacterized protein</fullName>
    </submittedName>
</protein>
<dbReference type="KEGG" id="tim:GMBLW1_51810"/>
<organism evidence="1">
    <name type="scientific">Tuwongella immobilis</name>
    <dbReference type="NCBI Taxonomy" id="692036"/>
    <lineage>
        <taxon>Bacteria</taxon>
        <taxon>Pseudomonadati</taxon>
        <taxon>Planctomycetota</taxon>
        <taxon>Planctomycetia</taxon>
        <taxon>Gemmatales</taxon>
        <taxon>Gemmataceae</taxon>
        <taxon>Tuwongella</taxon>
    </lineage>
</organism>
<keyword evidence="2" id="KW-1185">Reference proteome</keyword>
<name>A0A6C2YT02_9BACT</name>
<sequence>MSINRRRRTIFLATWLGMSGIPLGGMIGPGMLPHLRADPPEAMVLFPAGGQRGTQVPVTVSGLYLRERCDWEMLGPGITSSPQLTRVKAVWFEGPLLPLPESQQKEDYPLTNEATVTIAADAPLGARRARLWTSQGGSQTPAFIVGDLPEIIESEQAGEPIPVLIRPPVTVNGRIFPREDVDWYDVALRAGDRLRVQADSAAFGSPVVPLVDLLHSDDRPPVEAVSPGNGPPILEYQAECAETVRIRIRDVKNQGGPQYVYRLTVTVNAHSSEKPADRSQLHATHALATPGLIGTHSVAVTAAEQWRVGVSLAGLHSALLPVVTIRDAQGQILKTIDTPPDRNGVVSAILPSTRPEMWAVEVRDRFRIRGGSAFRYRFIAERVVPDYRVWLPSSIVTLPRGGTVTIPVRIERIAGMSGPIRVRIDGLPEGVVAAGVADITGDRGEIRLTVAERIRIQSHRVRVVATAWQPISPITSLRRPIERIAQVEPLPGEVSPPQDIRLAIAMPTPFRIVGEFDSRLAPRGQLVRRSYRLERTGYDGPITVQLAEKQARHLQGVTGEPMIVPAGATRFDYGVMLPPWMEMGRTSRSCIVGIATIRDWDGSEHVVSFTSVQPNEQVIVIVQPNRLSVDVGQSVVTGRAGETISLPIRVRRASDLVGPVTVRLQVPREVPGIVADPITIPAGDESGQLRVQLLANASSKPVLPVVVVAEIQENGNRVLAEQPVTILANSPELGK</sequence>
<dbReference type="AlphaFoldDB" id="A0A6C2YT02"/>
<reference evidence="1" key="1">
    <citation type="submission" date="2019-04" db="EMBL/GenBank/DDBJ databases">
        <authorList>
            <consortium name="Science for Life Laboratories"/>
        </authorList>
    </citation>
    <scope>NUCLEOTIDE SEQUENCE</scope>
    <source>
        <strain evidence="1">MBLW1</strain>
    </source>
</reference>
<accession>A0A6C2YT02</accession>
<proteinExistence type="predicted"/>
<gene>
    <name evidence="1" type="ORF">GMBLW1_51810</name>
</gene>
<dbReference type="RefSeq" id="WP_162659151.1">
    <property type="nucleotide sequence ID" value="NZ_LR593887.1"/>
</dbReference>
<dbReference type="Proteomes" id="UP000464378">
    <property type="component" value="Chromosome"/>
</dbReference>
<dbReference type="EMBL" id="LR593887">
    <property type="protein sequence ID" value="VTS05391.1"/>
    <property type="molecule type" value="Genomic_DNA"/>
</dbReference>
<dbReference type="Gene3D" id="2.60.120.380">
    <property type="match status" value="1"/>
</dbReference>